<dbReference type="STRING" id="765440.A0A0C3FVI6"/>
<keyword evidence="3" id="KW-1185">Reference proteome</keyword>
<feature type="compositionally biased region" description="Pro residues" evidence="1">
    <location>
        <begin position="504"/>
        <end position="515"/>
    </location>
</feature>
<dbReference type="EMBL" id="KN832977">
    <property type="protein sequence ID" value="KIM88485.1"/>
    <property type="molecule type" value="Genomic_DNA"/>
</dbReference>
<feature type="region of interest" description="Disordered" evidence="1">
    <location>
        <begin position="1"/>
        <end position="87"/>
    </location>
</feature>
<reference evidence="3" key="2">
    <citation type="submission" date="2015-01" db="EMBL/GenBank/DDBJ databases">
        <title>Evolutionary Origins and Diversification of the Mycorrhizal Mutualists.</title>
        <authorList>
            <consortium name="DOE Joint Genome Institute"/>
            <consortium name="Mycorrhizal Genomics Consortium"/>
            <person name="Kohler A."/>
            <person name="Kuo A."/>
            <person name="Nagy L.G."/>
            <person name="Floudas D."/>
            <person name="Copeland A."/>
            <person name="Barry K.W."/>
            <person name="Cichocki N."/>
            <person name="Veneault-Fourrey C."/>
            <person name="LaButti K."/>
            <person name="Lindquist E.A."/>
            <person name="Lipzen A."/>
            <person name="Lundell T."/>
            <person name="Morin E."/>
            <person name="Murat C."/>
            <person name="Riley R."/>
            <person name="Ohm R."/>
            <person name="Sun H."/>
            <person name="Tunlid A."/>
            <person name="Henrissat B."/>
            <person name="Grigoriev I.V."/>
            <person name="Hibbett D.S."/>
            <person name="Martin F."/>
        </authorList>
    </citation>
    <scope>NUCLEOTIDE SEQUENCE [LARGE SCALE GENOMIC DNA]</scope>
    <source>
        <strain evidence="3">F 1598</strain>
    </source>
</reference>
<feature type="compositionally biased region" description="Basic and acidic residues" evidence="1">
    <location>
        <begin position="29"/>
        <end position="42"/>
    </location>
</feature>
<organism evidence="2 3">
    <name type="scientific">Piloderma croceum (strain F 1598)</name>
    <dbReference type="NCBI Taxonomy" id="765440"/>
    <lineage>
        <taxon>Eukaryota</taxon>
        <taxon>Fungi</taxon>
        <taxon>Dikarya</taxon>
        <taxon>Basidiomycota</taxon>
        <taxon>Agaricomycotina</taxon>
        <taxon>Agaricomycetes</taxon>
        <taxon>Agaricomycetidae</taxon>
        <taxon>Atheliales</taxon>
        <taxon>Atheliaceae</taxon>
        <taxon>Piloderma</taxon>
    </lineage>
</organism>
<feature type="compositionally biased region" description="Basic and acidic residues" evidence="1">
    <location>
        <begin position="7"/>
        <end position="22"/>
    </location>
</feature>
<feature type="region of interest" description="Disordered" evidence="1">
    <location>
        <begin position="367"/>
        <end position="444"/>
    </location>
</feature>
<feature type="compositionally biased region" description="Basic and acidic residues" evidence="1">
    <location>
        <begin position="239"/>
        <end position="248"/>
    </location>
</feature>
<dbReference type="AlphaFoldDB" id="A0A0C3FVI6"/>
<gene>
    <name evidence="2" type="ORF">PILCRDRAFT_814383</name>
</gene>
<name>A0A0C3FVI6_PILCF</name>
<sequence>MSPFHEYQVDTKVHPYDDHPEAHLSPSPRHRDQASVHDRNRDVTWITTSRIPSRNPSIIPGPPPPPPPPVPGPSRQLPVPTSIPPGGFAPSEELDAEYMTVDPDEDFEGWHGLQDSQSQWRKASPRGFVGGFVSGLKKLPRAVLRKPVRRGTGETGETGDSLPVYHSPVLDGPGVPDVLYVEASEMPVEHPAPAPSEAHSHYSDGPSYRSHHTGGRSHHSDGRSRRTYADDISHHTFMDGRSHTDARSHHTSHSIGQEHTYDTHATVQSTHEPYDPEAGPTPLEHIPVPAAVLSPEAVDLRPSSDYDKMESPLRSPSEMSLNSRFLRLGQFFQDLYDLPWVATRITADYIPGEQIRARYGRRAQTTWYPGQQSPIDIDLLAGGRNTPPHQTHSPRDQNRDYPHERVPNSSAVHVYFNGRPDGRSGSPAYDRERSPSPPYSSHHAPVYPHGYAPEYAAQPLYLYPSNIPQPHPRNGMHSGSANAAEQERAPPEMQQARPVYLVAPSPPRQFMPSPPDQVHAPHNTYYPYPVSRPPATYPT</sequence>
<feature type="region of interest" description="Disordered" evidence="1">
    <location>
        <begin position="188"/>
        <end position="225"/>
    </location>
</feature>
<dbReference type="HOGENOM" id="CLU_042824_0_0_1"/>
<evidence type="ECO:0000256" key="1">
    <source>
        <dbReference type="SAM" id="MobiDB-lite"/>
    </source>
</evidence>
<protein>
    <submittedName>
        <fullName evidence="2">Uncharacterized protein</fullName>
    </submittedName>
</protein>
<dbReference type="Proteomes" id="UP000054166">
    <property type="component" value="Unassembled WGS sequence"/>
</dbReference>
<feature type="compositionally biased region" description="Pro residues" evidence="1">
    <location>
        <begin position="59"/>
        <end position="72"/>
    </location>
</feature>
<accession>A0A0C3FVI6</accession>
<dbReference type="InParanoid" id="A0A0C3FVI6"/>
<evidence type="ECO:0000313" key="2">
    <source>
        <dbReference type="EMBL" id="KIM88485.1"/>
    </source>
</evidence>
<feature type="region of interest" description="Disordered" evidence="1">
    <location>
        <begin position="239"/>
        <end position="260"/>
    </location>
</feature>
<reference evidence="2 3" key="1">
    <citation type="submission" date="2014-04" db="EMBL/GenBank/DDBJ databases">
        <authorList>
            <consortium name="DOE Joint Genome Institute"/>
            <person name="Kuo A."/>
            <person name="Tarkka M."/>
            <person name="Buscot F."/>
            <person name="Kohler A."/>
            <person name="Nagy L.G."/>
            <person name="Floudas D."/>
            <person name="Copeland A."/>
            <person name="Barry K.W."/>
            <person name="Cichocki N."/>
            <person name="Veneault-Fourrey C."/>
            <person name="LaButti K."/>
            <person name="Lindquist E.A."/>
            <person name="Lipzen A."/>
            <person name="Lundell T."/>
            <person name="Morin E."/>
            <person name="Murat C."/>
            <person name="Sun H."/>
            <person name="Tunlid A."/>
            <person name="Henrissat B."/>
            <person name="Grigoriev I.V."/>
            <person name="Hibbett D.S."/>
            <person name="Martin F."/>
            <person name="Nordberg H.P."/>
            <person name="Cantor M.N."/>
            <person name="Hua S.X."/>
        </authorList>
    </citation>
    <scope>NUCLEOTIDE SEQUENCE [LARGE SCALE GENOMIC DNA]</scope>
    <source>
        <strain evidence="2 3">F 1598</strain>
    </source>
</reference>
<feature type="compositionally biased region" description="Pro residues" evidence="1">
    <location>
        <begin position="530"/>
        <end position="539"/>
    </location>
</feature>
<proteinExistence type="predicted"/>
<dbReference type="OrthoDB" id="3244156at2759"/>
<evidence type="ECO:0000313" key="3">
    <source>
        <dbReference type="Proteomes" id="UP000054166"/>
    </source>
</evidence>
<feature type="region of interest" description="Disordered" evidence="1">
    <location>
        <begin position="468"/>
        <end position="539"/>
    </location>
</feature>
<feature type="compositionally biased region" description="Basic and acidic residues" evidence="1">
    <location>
        <begin position="393"/>
        <end position="406"/>
    </location>
</feature>